<proteinExistence type="predicted"/>
<dbReference type="EMBL" id="DYYQ01000039">
    <property type="protein sequence ID" value="HJE49763.1"/>
    <property type="molecule type" value="Genomic_DNA"/>
</dbReference>
<keyword evidence="1" id="KW-0812">Transmembrane</keyword>
<gene>
    <name evidence="2" type="ORF">K8V69_06245</name>
</gene>
<reference evidence="2" key="2">
    <citation type="submission" date="2021-09" db="EMBL/GenBank/DDBJ databases">
        <authorList>
            <person name="Gilroy R."/>
        </authorList>
    </citation>
    <scope>NUCLEOTIDE SEQUENCE</scope>
    <source>
        <strain evidence="2">CHK192-2623</strain>
    </source>
</reference>
<organism evidence="2 3">
    <name type="scientific">Lactobacillus johnsonii</name>
    <dbReference type="NCBI Taxonomy" id="33959"/>
    <lineage>
        <taxon>Bacteria</taxon>
        <taxon>Bacillati</taxon>
        <taxon>Bacillota</taxon>
        <taxon>Bacilli</taxon>
        <taxon>Lactobacillales</taxon>
        <taxon>Lactobacillaceae</taxon>
        <taxon>Lactobacillus</taxon>
    </lineage>
</organism>
<evidence type="ECO:0000313" key="3">
    <source>
        <dbReference type="Proteomes" id="UP000732527"/>
    </source>
</evidence>
<accession>A0A921JPU0</accession>
<dbReference type="AlphaFoldDB" id="A0A921JPU0"/>
<protein>
    <submittedName>
        <fullName evidence="2">Uncharacterized protein</fullName>
    </submittedName>
</protein>
<keyword evidence="1" id="KW-0472">Membrane</keyword>
<dbReference type="Proteomes" id="UP000732527">
    <property type="component" value="Unassembled WGS sequence"/>
</dbReference>
<name>A0A921JPU0_LACJH</name>
<evidence type="ECO:0000256" key="1">
    <source>
        <dbReference type="SAM" id="Phobius"/>
    </source>
</evidence>
<keyword evidence="1" id="KW-1133">Transmembrane helix</keyword>
<reference evidence="2" key="1">
    <citation type="journal article" date="2021" name="PeerJ">
        <title>Extensive microbial diversity within the chicken gut microbiome revealed by metagenomics and culture.</title>
        <authorList>
            <person name="Gilroy R."/>
            <person name="Ravi A."/>
            <person name="Getino M."/>
            <person name="Pursley I."/>
            <person name="Horton D.L."/>
            <person name="Alikhan N.F."/>
            <person name="Baker D."/>
            <person name="Gharbi K."/>
            <person name="Hall N."/>
            <person name="Watson M."/>
            <person name="Adriaenssens E.M."/>
            <person name="Foster-Nyarko E."/>
            <person name="Jarju S."/>
            <person name="Secka A."/>
            <person name="Antonio M."/>
            <person name="Oren A."/>
            <person name="Chaudhuri R.R."/>
            <person name="La Ragione R."/>
            <person name="Hildebrand F."/>
            <person name="Pallen M.J."/>
        </authorList>
    </citation>
    <scope>NUCLEOTIDE SEQUENCE</scope>
    <source>
        <strain evidence="2">CHK192-2623</strain>
    </source>
</reference>
<sequence length="53" mass="6103">MRRLYKTFKDWLYLPDGRQAEPYNLLLFGILALSAIVALVSFSRTLALFLALI</sequence>
<feature type="transmembrane region" description="Helical" evidence="1">
    <location>
        <begin position="25"/>
        <end position="52"/>
    </location>
</feature>
<evidence type="ECO:0000313" key="2">
    <source>
        <dbReference type="EMBL" id="HJE49763.1"/>
    </source>
</evidence>
<comment type="caution">
    <text evidence="2">The sequence shown here is derived from an EMBL/GenBank/DDBJ whole genome shotgun (WGS) entry which is preliminary data.</text>
</comment>